<name>A0AAE0GW48_9CHLO</name>
<evidence type="ECO:0000313" key="2">
    <source>
        <dbReference type="Proteomes" id="UP001190700"/>
    </source>
</evidence>
<dbReference type="AlphaFoldDB" id="A0AAE0GW48"/>
<keyword evidence="2" id="KW-1185">Reference proteome</keyword>
<comment type="caution">
    <text evidence="1">The sequence shown here is derived from an EMBL/GenBank/DDBJ whole genome shotgun (WGS) entry which is preliminary data.</text>
</comment>
<evidence type="ECO:0000313" key="1">
    <source>
        <dbReference type="EMBL" id="KAK3284496.1"/>
    </source>
</evidence>
<protein>
    <submittedName>
        <fullName evidence="1">Uncharacterized protein</fullName>
    </submittedName>
</protein>
<gene>
    <name evidence="1" type="ORF">CYMTET_7863</name>
</gene>
<organism evidence="1 2">
    <name type="scientific">Cymbomonas tetramitiformis</name>
    <dbReference type="NCBI Taxonomy" id="36881"/>
    <lineage>
        <taxon>Eukaryota</taxon>
        <taxon>Viridiplantae</taxon>
        <taxon>Chlorophyta</taxon>
        <taxon>Pyramimonadophyceae</taxon>
        <taxon>Pyramimonadales</taxon>
        <taxon>Pyramimonadaceae</taxon>
        <taxon>Cymbomonas</taxon>
    </lineage>
</organism>
<dbReference type="EMBL" id="LGRX02002267">
    <property type="protein sequence ID" value="KAK3284496.1"/>
    <property type="molecule type" value="Genomic_DNA"/>
</dbReference>
<dbReference type="Proteomes" id="UP001190700">
    <property type="component" value="Unassembled WGS sequence"/>
</dbReference>
<reference evidence="1 2" key="1">
    <citation type="journal article" date="2015" name="Genome Biol. Evol.">
        <title>Comparative Genomics of a Bacterivorous Green Alga Reveals Evolutionary Causalities and Consequences of Phago-Mixotrophic Mode of Nutrition.</title>
        <authorList>
            <person name="Burns J.A."/>
            <person name="Paasch A."/>
            <person name="Narechania A."/>
            <person name="Kim E."/>
        </authorList>
    </citation>
    <scope>NUCLEOTIDE SEQUENCE [LARGE SCALE GENOMIC DNA]</scope>
    <source>
        <strain evidence="1 2">PLY_AMNH</strain>
    </source>
</reference>
<accession>A0AAE0GW48</accession>
<proteinExistence type="predicted"/>
<sequence>MDVASRLNSTTDGTGKNVLESVNTLVYDTLMKVIEPGSATDVYFVSTDSASDLDGRHGLLDLVKGMCPHWCAPIAPGGTRRFTVRVQGERNPPSILATESRPVRENQAAGWTRRNWLYDMLDVDFYRGIVDDYAMPDECHADVPL</sequence>